<dbReference type="Proteomes" id="UP000094828">
    <property type="component" value="Unassembled WGS sequence"/>
</dbReference>
<proteinExistence type="predicted"/>
<keyword evidence="2" id="KW-1185">Reference proteome</keyword>
<protein>
    <submittedName>
        <fullName evidence="1">Uncharacterized protein</fullName>
    </submittedName>
</protein>
<gene>
    <name evidence="1" type="ORF">A6X21_07990</name>
</gene>
<evidence type="ECO:0000313" key="1">
    <source>
        <dbReference type="EMBL" id="ODA29607.1"/>
    </source>
</evidence>
<name>A0A1C3E8L2_9PLAN</name>
<dbReference type="EMBL" id="LYDR01000127">
    <property type="protein sequence ID" value="ODA29607.1"/>
    <property type="molecule type" value="Genomic_DNA"/>
</dbReference>
<dbReference type="AlphaFoldDB" id="A0A1C3E8L2"/>
<accession>A0A1C3E8L2</accession>
<reference evidence="1 2" key="1">
    <citation type="submission" date="2016-05" db="EMBL/GenBank/DDBJ databases">
        <title>Genomic and physiological characterization of Planctopirus sp. isolated from fresh water lake.</title>
        <authorList>
            <person name="Subhash Y."/>
            <person name="Ramana C."/>
        </authorList>
    </citation>
    <scope>NUCLEOTIDE SEQUENCE [LARGE SCALE GENOMIC DNA]</scope>
    <source>
        <strain evidence="1 2">JC280</strain>
    </source>
</reference>
<evidence type="ECO:0000313" key="2">
    <source>
        <dbReference type="Proteomes" id="UP000094828"/>
    </source>
</evidence>
<sequence length="230" mass="26107">MELCENNLQEPSSSDGKIVQSRPIIPMCFIYSKAVPQQNVEPDRVAETIHLMMDKEGELHPRMVVASPGDVIECDIRQRDSNIVFSLDGENIEREVPGLLVSSGQDGERVWRTRPIRRAEQSGVPIRISDMTKTPQRLTDRRGWIFVQNHPYCVVGKHESMIYVPPEIWNSESLSVMAWHEQQGHVCRISVNGTQLSMPVLWKDVKSLVDSKRSLEPALNVLTVIVMPNN</sequence>
<organism evidence="1 2">
    <name type="scientific">Planctopirus hydrillae</name>
    <dbReference type="NCBI Taxonomy" id="1841610"/>
    <lineage>
        <taxon>Bacteria</taxon>
        <taxon>Pseudomonadati</taxon>
        <taxon>Planctomycetota</taxon>
        <taxon>Planctomycetia</taxon>
        <taxon>Planctomycetales</taxon>
        <taxon>Planctomycetaceae</taxon>
        <taxon>Planctopirus</taxon>
    </lineage>
</organism>
<comment type="caution">
    <text evidence="1">The sequence shown here is derived from an EMBL/GenBank/DDBJ whole genome shotgun (WGS) entry which is preliminary data.</text>
</comment>